<feature type="transmembrane region" description="Helical" evidence="6">
    <location>
        <begin position="117"/>
        <end position="138"/>
    </location>
</feature>
<feature type="transmembrane region" description="Helical" evidence="6">
    <location>
        <begin position="183"/>
        <end position="202"/>
    </location>
</feature>
<dbReference type="OrthoDB" id="9784202at2"/>
<protein>
    <submittedName>
        <fullName evidence="7">LysE family translocator</fullName>
    </submittedName>
</protein>
<dbReference type="AlphaFoldDB" id="A0A515D889"/>
<dbReference type="KEGG" id="rhf:EUB48_04470"/>
<proteinExistence type="predicted"/>
<reference evidence="7 8" key="1">
    <citation type="submission" date="2019-01" db="EMBL/GenBank/DDBJ databases">
        <title>Genomic insights into a novel species Rhodoferax sp.</title>
        <authorList>
            <person name="Jin L."/>
        </authorList>
    </citation>
    <scope>NUCLEOTIDE SEQUENCE [LARGE SCALE GENOMIC DNA]</scope>
    <source>
        <strain evidence="7 8">CHu59-6-5</strain>
    </source>
</reference>
<feature type="transmembrane region" description="Helical" evidence="6">
    <location>
        <begin position="67"/>
        <end position="88"/>
    </location>
</feature>
<keyword evidence="8" id="KW-1185">Reference proteome</keyword>
<feature type="transmembrane region" description="Helical" evidence="6">
    <location>
        <begin position="144"/>
        <end position="171"/>
    </location>
</feature>
<evidence type="ECO:0000256" key="2">
    <source>
        <dbReference type="ARBA" id="ARBA00022475"/>
    </source>
</evidence>
<dbReference type="PANTHER" id="PTHR30086:SF20">
    <property type="entry name" value="ARGININE EXPORTER PROTEIN ARGO-RELATED"/>
    <property type="match status" value="1"/>
</dbReference>
<evidence type="ECO:0000256" key="1">
    <source>
        <dbReference type="ARBA" id="ARBA00004651"/>
    </source>
</evidence>
<sequence length="203" mass="21824">MALHTWLLYLVAAMGLSLTPGPNSLLVLSHGALHGHRKTLFTVSGGALGFAALIALSMFGIGAVLQASASALTILKLVGGAYLVWLGIQLWRAPAIRLQPDASEADTRGATMLRQGLLTAVSNPKALLFYAAFLPQFIDPHRNLLIQFIVMAVIFVTVECIVEYLLALLAHRIRPLLERAGKRFNRVCGGLFVAIGVALPMMK</sequence>
<evidence type="ECO:0000256" key="6">
    <source>
        <dbReference type="SAM" id="Phobius"/>
    </source>
</evidence>
<dbReference type="Pfam" id="PF01810">
    <property type="entry name" value="LysE"/>
    <property type="match status" value="1"/>
</dbReference>
<organism evidence="7 8">
    <name type="scientific">Rhodoferax sediminis</name>
    <dbReference type="NCBI Taxonomy" id="2509614"/>
    <lineage>
        <taxon>Bacteria</taxon>
        <taxon>Pseudomonadati</taxon>
        <taxon>Pseudomonadota</taxon>
        <taxon>Betaproteobacteria</taxon>
        <taxon>Burkholderiales</taxon>
        <taxon>Comamonadaceae</taxon>
        <taxon>Rhodoferax</taxon>
    </lineage>
</organism>
<dbReference type="RefSeq" id="WP_142817798.1">
    <property type="nucleotide sequence ID" value="NZ_CP035503.1"/>
</dbReference>
<keyword evidence="3 6" id="KW-0812">Transmembrane</keyword>
<dbReference type="EMBL" id="CP035503">
    <property type="protein sequence ID" value="QDL36631.1"/>
    <property type="molecule type" value="Genomic_DNA"/>
</dbReference>
<feature type="transmembrane region" description="Helical" evidence="6">
    <location>
        <begin position="6"/>
        <end position="28"/>
    </location>
</feature>
<evidence type="ECO:0000256" key="3">
    <source>
        <dbReference type="ARBA" id="ARBA00022692"/>
    </source>
</evidence>
<keyword evidence="2" id="KW-1003">Cell membrane</keyword>
<dbReference type="PIRSF" id="PIRSF006324">
    <property type="entry name" value="LeuE"/>
    <property type="match status" value="1"/>
</dbReference>
<evidence type="ECO:0000313" key="8">
    <source>
        <dbReference type="Proteomes" id="UP000316798"/>
    </source>
</evidence>
<dbReference type="GO" id="GO:0005886">
    <property type="term" value="C:plasma membrane"/>
    <property type="evidence" value="ECO:0007669"/>
    <property type="project" value="UniProtKB-SubCell"/>
</dbReference>
<name>A0A515D889_9BURK</name>
<dbReference type="Proteomes" id="UP000316798">
    <property type="component" value="Chromosome"/>
</dbReference>
<keyword evidence="4 6" id="KW-1133">Transmembrane helix</keyword>
<dbReference type="GO" id="GO:0015171">
    <property type="term" value="F:amino acid transmembrane transporter activity"/>
    <property type="evidence" value="ECO:0007669"/>
    <property type="project" value="TreeGrafter"/>
</dbReference>
<evidence type="ECO:0000256" key="5">
    <source>
        <dbReference type="ARBA" id="ARBA00023136"/>
    </source>
</evidence>
<evidence type="ECO:0000256" key="4">
    <source>
        <dbReference type="ARBA" id="ARBA00022989"/>
    </source>
</evidence>
<accession>A0A515D889</accession>
<keyword evidence="5 6" id="KW-0472">Membrane</keyword>
<dbReference type="InterPro" id="IPR001123">
    <property type="entry name" value="LeuE-type"/>
</dbReference>
<comment type="subcellular location">
    <subcellularLocation>
        <location evidence="1">Cell membrane</location>
        <topology evidence="1">Multi-pass membrane protein</topology>
    </subcellularLocation>
</comment>
<gene>
    <name evidence="7" type="ORF">EUB48_04470</name>
</gene>
<feature type="transmembrane region" description="Helical" evidence="6">
    <location>
        <begin position="40"/>
        <end position="61"/>
    </location>
</feature>
<evidence type="ECO:0000313" key="7">
    <source>
        <dbReference type="EMBL" id="QDL36631.1"/>
    </source>
</evidence>
<dbReference type="PANTHER" id="PTHR30086">
    <property type="entry name" value="ARGININE EXPORTER PROTEIN ARGO"/>
    <property type="match status" value="1"/>
</dbReference>